<evidence type="ECO:0000313" key="3">
    <source>
        <dbReference type="Proteomes" id="UP000528460"/>
    </source>
</evidence>
<evidence type="ECO:0000313" key="2">
    <source>
        <dbReference type="EMBL" id="NOK08019.1"/>
    </source>
</evidence>
<gene>
    <name evidence="2" type="ORF">HNS30_03055</name>
</gene>
<proteinExistence type="predicted"/>
<sequence length="679" mass="73370">MGLLLMAPVAVAEDSGGKPLPSAPPSARAQAESTELTEALCKESLPQLELKADGKALYRISRAGKVTVQDQAKELLFEFNFGQKEREGIVRIELVKPQEATSQVVCGHVTSGKTYQLPQTLWLNSTDKLVVRLYDVPRGEFELKRFKDIAAGRQTALLTEEVIGRELAQLRQQVGLKELKEEVEGLGRFPAPVDGVTVLHGSIDKARKKLELDGCSRGEAADASPAPLLHHFCSEAQVIDKSLQTLATLLESYRNALADKKRQAEQQRLLGELRGFAKTLDGGTTPKEEVRKAHCEQLAALNWLHAEAAPRLITQVELPLIPSRQVLHVSYGTGNPKSTRPPGEQTAVLLHQVPTGAQVGVEEHQREFHQQATLAQAFADAVGVMVPLAAKSTTITWLELSDIARSFKRGEDFKTLTDLFGDLTAAPQLPSLDPLRPTLLCQEGDAQLKLDTGAAPIAPVGTRSFLVAPLKAGTATEISVCDKSPCVAQADGSHLKNKVTLEPQAEEESRFPFLVELAGTASFERGLSFGAPRYEAIGGTAGPQQLYELRREYEAHRAFSLSVLFGYRLKPWLALVAGPSVLVGASGGTFSQLNFRFAFPVTRGAYLTVGPSMRLVESATEVAPIGSRIAVENSSEPKVPTVPGTEYRPRFGLSLGFSVDVSVLTDTGKTLLKSAGVTQ</sequence>
<dbReference type="Proteomes" id="UP000528460">
    <property type="component" value="Unassembled WGS sequence"/>
</dbReference>
<feature type="coiled-coil region" evidence="1">
    <location>
        <begin position="243"/>
        <end position="270"/>
    </location>
</feature>
<organism evidence="2 3">
    <name type="scientific">Corallococcus exercitus</name>
    <dbReference type="NCBI Taxonomy" id="2316736"/>
    <lineage>
        <taxon>Bacteria</taxon>
        <taxon>Pseudomonadati</taxon>
        <taxon>Myxococcota</taxon>
        <taxon>Myxococcia</taxon>
        <taxon>Myxococcales</taxon>
        <taxon>Cystobacterineae</taxon>
        <taxon>Myxococcaceae</taxon>
        <taxon>Corallococcus</taxon>
    </lineage>
</organism>
<protein>
    <submittedName>
        <fullName evidence="2">Uncharacterized protein</fullName>
    </submittedName>
</protein>
<dbReference type="RefSeq" id="WP_171412285.1">
    <property type="nucleotide sequence ID" value="NZ_JABFJW010000013.1"/>
</dbReference>
<accession>A0A7Y4NBP7</accession>
<comment type="caution">
    <text evidence="2">The sequence shown here is derived from an EMBL/GenBank/DDBJ whole genome shotgun (WGS) entry which is preliminary data.</text>
</comment>
<keyword evidence="1" id="KW-0175">Coiled coil</keyword>
<name>A0A7Y4NBP7_9BACT</name>
<evidence type="ECO:0000256" key="1">
    <source>
        <dbReference type="SAM" id="Coils"/>
    </source>
</evidence>
<dbReference type="EMBL" id="JABFJW010000013">
    <property type="protein sequence ID" value="NOK08019.1"/>
    <property type="molecule type" value="Genomic_DNA"/>
</dbReference>
<reference evidence="2 3" key="1">
    <citation type="submission" date="2020-05" db="EMBL/GenBank/DDBJ databases">
        <authorList>
            <person name="Whitworth D."/>
        </authorList>
    </citation>
    <scope>NUCLEOTIDE SEQUENCE [LARGE SCALE GENOMIC DNA]</scope>
    <source>
        <strain evidence="2 3">CA046A</strain>
    </source>
</reference>
<dbReference type="AlphaFoldDB" id="A0A7Y4NBP7"/>